<dbReference type="PRINTS" id="PR00080">
    <property type="entry name" value="SDRFAMILY"/>
</dbReference>
<organism evidence="3 4">
    <name type="scientific">Nocardioides marmorisolisilvae</name>
    <dbReference type="NCBI Taxonomy" id="1542737"/>
    <lineage>
        <taxon>Bacteria</taxon>
        <taxon>Bacillati</taxon>
        <taxon>Actinomycetota</taxon>
        <taxon>Actinomycetes</taxon>
        <taxon>Propionibacteriales</taxon>
        <taxon>Nocardioidaceae</taxon>
        <taxon>Nocardioides</taxon>
    </lineage>
</organism>
<dbReference type="RefSeq" id="WP_123232862.1">
    <property type="nucleotide sequence ID" value="NZ_RJSG01000002.1"/>
</dbReference>
<comment type="caution">
    <text evidence="3">The sequence shown here is derived from an EMBL/GenBank/DDBJ whole genome shotgun (WGS) entry which is preliminary data.</text>
</comment>
<evidence type="ECO:0000313" key="4">
    <source>
        <dbReference type="Proteomes" id="UP000277094"/>
    </source>
</evidence>
<accession>A0A3N0DSL5</accession>
<dbReference type="Proteomes" id="UP000277094">
    <property type="component" value="Unassembled WGS sequence"/>
</dbReference>
<dbReference type="InterPro" id="IPR002347">
    <property type="entry name" value="SDR_fam"/>
</dbReference>
<keyword evidence="4" id="KW-1185">Reference proteome</keyword>
<dbReference type="EMBL" id="RJSG01000002">
    <property type="protein sequence ID" value="RNL78363.1"/>
    <property type="molecule type" value="Genomic_DNA"/>
</dbReference>
<evidence type="ECO:0000256" key="2">
    <source>
        <dbReference type="ARBA" id="ARBA00023002"/>
    </source>
</evidence>
<dbReference type="AlphaFoldDB" id="A0A3N0DSL5"/>
<dbReference type="GO" id="GO:0016491">
    <property type="term" value="F:oxidoreductase activity"/>
    <property type="evidence" value="ECO:0007669"/>
    <property type="project" value="UniProtKB-KW"/>
</dbReference>
<evidence type="ECO:0000313" key="3">
    <source>
        <dbReference type="EMBL" id="RNL78363.1"/>
    </source>
</evidence>
<dbReference type="FunFam" id="3.40.50.720:FF:000084">
    <property type="entry name" value="Short-chain dehydrogenase reductase"/>
    <property type="match status" value="1"/>
</dbReference>
<comment type="similarity">
    <text evidence="1">Belongs to the short-chain dehydrogenases/reductases (SDR) family.</text>
</comment>
<dbReference type="OrthoDB" id="7064009at2"/>
<reference evidence="3 4" key="1">
    <citation type="submission" date="2018-11" db="EMBL/GenBank/DDBJ databases">
        <authorList>
            <person name="Li F."/>
        </authorList>
    </citation>
    <scope>NUCLEOTIDE SEQUENCE [LARGE SCALE GENOMIC DNA]</scope>
    <source>
        <strain evidence="3 4">KIS18-7</strain>
    </source>
</reference>
<evidence type="ECO:0000256" key="1">
    <source>
        <dbReference type="ARBA" id="ARBA00006484"/>
    </source>
</evidence>
<dbReference type="PANTHER" id="PTHR43639">
    <property type="entry name" value="OXIDOREDUCTASE, SHORT-CHAIN DEHYDROGENASE/REDUCTASE FAMILY (AFU_ORTHOLOGUE AFUA_5G02870)"/>
    <property type="match status" value="1"/>
</dbReference>
<dbReference type="PANTHER" id="PTHR43639:SF1">
    <property type="entry name" value="SHORT-CHAIN DEHYDROGENASE_REDUCTASE FAMILY PROTEIN"/>
    <property type="match status" value="1"/>
</dbReference>
<dbReference type="InterPro" id="IPR036291">
    <property type="entry name" value="NAD(P)-bd_dom_sf"/>
</dbReference>
<name>A0A3N0DSL5_9ACTN</name>
<dbReference type="Pfam" id="PF13561">
    <property type="entry name" value="adh_short_C2"/>
    <property type="match status" value="1"/>
</dbReference>
<gene>
    <name evidence="3" type="ORF">EFL95_04465</name>
</gene>
<sequence>MARTVIVTGSSSGIGLDLARALVERGDNVVLHGRDEEKLAKAVVQVGGDRQVVAVAGDVRQAKVGESLVRAAVDAFGRVDALVNSAGSFGAKPFVDVEESDLDEFLGGNLKGTFFTTQAAVRQMIAQGGGGSVVNIGTVFVDHALTGFPSSAPLVSKGAVHTLTTALAAELAPHQIRVNLIAPGIIRTPMHDPSAGETMGALHLLNRIGEVDETTAGILFLLDSSFTTGHVLRVDGGYVAGRS</sequence>
<keyword evidence="2" id="KW-0560">Oxidoreductase</keyword>
<dbReference type="CDD" id="cd05233">
    <property type="entry name" value="SDR_c"/>
    <property type="match status" value="1"/>
</dbReference>
<dbReference type="PRINTS" id="PR00081">
    <property type="entry name" value="GDHRDH"/>
</dbReference>
<protein>
    <submittedName>
        <fullName evidence="3">SDR family oxidoreductase</fullName>
    </submittedName>
</protein>
<dbReference type="SUPFAM" id="SSF51735">
    <property type="entry name" value="NAD(P)-binding Rossmann-fold domains"/>
    <property type="match status" value="1"/>
</dbReference>
<proteinExistence type="inferred from homology"/>
<dbReference type="Gene3D" id="3.40.50.720">
    <property type="entry name" value="NAD(P)-binding Rossmann-like Domain"/>
    <property type="match status" value="1"/>
</dbReference>